<keyword evidence="4" id="KW-1185">Reference proteome</keyword>
<dbReference type="AlphaFoldDB" id="A0A4Q5M242"/>
<dbReference type="RefSeq" id="WP_130020312.1">
    <property type="nucleotide sequence ID" value="NZ_SEWF01000008.1"/>
</dbReference>
<name>A0A4Q5M242_9BACT</name>
<feature type="domain" description="Chemotaxis methyl-accepting receptor HlyB-like 4HB MCP" evidence="2">
    <location>
        <begin position="7"/>
        <end position="178"/>
    </location>
</feature>
<dbReference type="Proteomes" id="UP000293162">
    <property type="component" value="Unassembled WGS sequence"/>
</dbReference>
<keyword evidence="1" id="KW-1133">Transmembrane helix</keyword>
<dbReference type="Pfam" id="PF12729">
    <property type="entry name" value="4HB_MCP_1"/>
    <property type="match status" value="1"/>
</dbReference>
<protein>
    <recommendedName>
        <fullName evidence="2">Chemotaxis methyl-accepting receptor HlyB-like 4HB MCP domain-containing protein</fullName>
    </recommendedName>
</protein>
<reference evidence="3 4" key="1">
    <citation type="submission" date="2019-02" db="EMBL/GenBank/DDBJ databases">
        <title>Bacterial novel species Emticicia sp. 17J42-9 isolated from soil.</title>
        <authorList>
            <person name="Jung H.-Y."/>
        </authorList>
    </citation>
    <scope>NUCLEOTIDE SEQUENCE [LARGE SCALE GENOMIC DNA]</scope>
    <source>
        <strain evidence="3 4">17J42-9</strain>
    </source>
</reference>
<dbReference type="InterPro" id="IPR024478">
    <property type="entry name" value="HlyB_4HB_MCP"/>
</dbReference>
<evidence type="ECO:0000313" key="3">
    <source>
        <dbReference type="EMBL" id="RYU96331.1"/>
    </source>
</evidence>
<accession>A0A4Q5M242</accession>
<organism evidence="3 4">
    <name type="scientific">Emticicia agri</name>
    <dbReference type="NCBI Taxonomy" id="2492393"/>
    <lineage>
        <taxon>Bacteria</taxon>
        <taxon>Pseudomonadati</taxon>
        <taxon>Bacteroidota</taxon>
        <taxon>Cytophagia</taxon>
        <taxon>Cytophagales</taxon>
        <taxon>Leadbetterellaceae</taxon>
        <taxon>Emticicia</taxon>
    </lineage>
</organism>
<keyword evidence="1" id="KW-0472">Membrane</keyword>
<comment type="caution">
    <text evidence="3">The sequence shown here is derived from an EMBL/GenBank/DDBJ whole genome shotgun (WGS) entry which is preliminary data.</text>
</comment>
<dbReference type="OrthoDB" id="1438991at2"/>
<feature type="transmembrane region" description="Helical" evidence="1">
    <location>
        <begin position="187"/>
        <end position="206"/>
    </location>
</feature>
<keyword evidence="1" id="KW-0812">Transmembrane</keyword>
<gene>
    <name evidence="3" type="ORF">EWM59_07410</name>
</gene>
<proteinExistence type="predicted"/>
<dbReference type="EMBL" id="SEWF01000008">
    <property type="protein sequence ID" value="RYU96331.1"/>
    <property type="molecule type" value="Genomic_DNA"/>
</dbReference>
<evidence type="ECO:0000259" key="2">
    <source>
        <dbReference type="Pfam" id="PF12729"/>
    </source>
</evidence>
<evidence type="ECO:0000313" key="4">
    <source>
        <dbReference type="Proteomes" id="UP000293162"/>
    </source>
</evidence>
<evidence type="ECO:0000256" key="1">
    <source>
        <dbReference type="SAM" id="Phobius"/>
    </source>
</evidence>
<sequence length="221" mass="25126">MKWAYSIEQKMKAAMVLTVIFVFLFIKNVSDKRHFHELGDSFSAVYEDRLMAESYIYELSNHLSRKKLLVDDCNTQEDFNHIKDKIKSHNTAIQTLIGSYEKTRLTPTEEVLFKNFKKKIADGLALEQKHIHQSDFSNAANARPILDEAFYGMLNTLNHLSNIQITEGAKLNKSSQKIVLGSASDTHFELTLLIVLGTIILTLIFTSNSTMPKTPRDASLN</sequence>